<dbReference type="Gene3D" id="2.60.40.720">
    <property type="match status" value="1"/>
</dbReference>
<evidence type="ECO:0000256" key="5">
    <source>
        <dbReference type="SAM" id="MobiDB-lite"/>
    </source>
</evidence>
<evidence type="ECO:0000256" key="2">
    <source>
        <dbReference type="ARBA" id="ARBA00023015"/>
    </source>
</evidence>
<evidence type="ECO:0000313" key="7">
    <source>
        <dbReference type="EMBL" id="KAF8566791.1"/>
    </source>
</evidence>
<organism evidence="7 8">
    <name type="scientific">Paragonimus westermani</name>
    <dbReference type="NCBI Taxonomy" id="34504"/>
    <lineage>
        <taxon>Eukaryota</taxon>
        <taxon>Metazoa</taxon>
        <taxon>Spiralia</taxon>
        <taxon>Lophotrochozoa</taxon>
        <taxon>Platyhelminthes</taxon>
        <taxon>Trematoda</taxon>
        <taxon>Digenea</taxon>
        <taxon>Plagiorchiida</taxon>
        <taxon>Troglotremata</taxon>
        <taxon>Troglotrematidae</taxon>
        <taxon>Paragonimus</taxon>
    </lineage>
</organism>
<keyword evidence="2" id="KW-0805">Transcription regulation</keyword>
<evidence type="ECO:0000259" key="6">
    <source>
        <dbReference type="Pfam" id="PF00870"/>
    </source>
</evidence>
<evidence type="ECO:0000313" key="8">
    <source>
        <dbReference type="Proteomes" id="UP000699462"/>
    </source>
</evidence>
<keyword evidence="8" id="KW-1185">Reference proteome</keyword>
<dbReference type="GO" id="GO:0000976">
    <property type="term" value="F:transcription cis-regulatory region binding"/>
    <property type="evidence" value="ECO:0007669"/>
    <property type="project" value="InterPro"/>
</dbReference>
<evidence type="ECO:0000256" key="3">
    <source>
        <dbReference type="ARBA" id="ARBA00023163"/>
    </source>
</evidence>
<feature type="region of interest" description="Disordered" evidence="5">
    <location>
        <begin position="304"/>
        <end position="323"/>
    </location>
</feature>
<dbReference type="InterPro" id="IPR012346">
    <property type="entry name" value="p53/RUNT-type_TF_DNA-bd_sf"/>
</dbReference>
<dbReference type="EMBL" id="JTDF01004619">
    <property type="protein sequence ID" value="KAF8566791.1"/>
    <property type="molecule type" value="Genomic_DNA"/>
</dbReference>
<dbReference type="InterPro" id="IPR011615">
    <property type="entry name" value="p53_DNA-bd"/>
</dbReference>
<comment type="caution">
    <text evidence="7">The sequence shown here is derived from an EMBL/GenBank/DDBJ whole genome shotgun (WGS) entry which is preliminary data.</text>
</comment>
<dbReference type="GO" id="GO:0005634">
    <property type="term" value="C:nucleus"/>
    <property type="evidence" value="ECO:0007669"/>
    <property type="project" value="UniProtKB-SubCell"/>
</dbReference>
<sequence length="414" mass="47030">MSSLHSPSSDKENLELLQGLAKQVLEKDEFLTKPPLFVIRARTDYCLDPWHGFNEFRVWIPEPTVSHSRASRGGYQVHMMENCPKLYVERGRRWPLAIGFRPSLTPIDFSVRITPHFVDEDRSNDRIERCSKHAAPSSDIKCRSVVEILNPGAIYLTENTLQGIPSGQISVLLPLNVIGLLEQSKERDTPEPTHSSFSQSKLLAAVQCVIHCRIHCYNSCLGLNLRGEVDLWITLEARERADPSSPFKVYGVQKVRVRCCACPSRDFRGLCTEPELTRNETDSPCTTSNRRASGRGHFRRLSLNLPQQTSSSRTDHPSPTTSCPDVIVNKRKYKLLLVENDEQREFCRLSRNLLSLKKCMESGIRTNPKRIGRMFDGLEQCVADRLRSEVLTCSQITYSSSQIDEATQTEYVSF</sequence>
<comment type="subcellular location">
    <subcellularLocation>
        <location evidence="1">Nucleus</location>
    </subcellularLocation>
</comment>
<dbReference type="OrthoDB" id="6266945at2759"/>
<gene>
    <name evidence="7" type="ORF">P879_03003</name>
</gene>
<name>A0A8T0DJ57_9TREM</name>
<dbReference type="AlphaFoldDB" id="A0A8T0DJ57"/>
<reference evidence="7 8" key="1">
    <citation type="submission" date="2019-07" db="EMBL/GenBank/DDBJ databases">
        <title>Annotation for the trematode Paragonimus westermani.</title>
        <authorList>
            <person name="Choi Y.-J."/>
        </authorList>
    </citation>
    <scope>NUCLEOTIDE SEQUENCE [LARGE SCALE GENOMIC DNA]</scope>
    <source>
        <strain evidence="7">180907_Pwestermani</strain>
    </source>
</reference>
<dbReference type="Proteomes" id="UP000699462">
    <property type="component" value="Unassembled WGS sequence"/>
</dbReference>
<accession>A0A8T0DJ57</accession>
<evidence type="ECO:0000256" key="1">
    <source>
        <dbReference type="ARBA" id="ARBA00004123"/>
    </source>
</evidence>
<proteinExistence type="predicted"/>
<keyword evidence="4" id="KW-0539">Nucleus</keyword>
<dbReference type="GO" id="GO:0003700">
    <property type="term" value="F:DNA-binding transcription factor activity"/>
    <property type="evidence" value="ECO:0007669"/>
    <property type="project" value="InterPro"/>
</dbReference>
<evidence type="ECO:0000256" key="4">
    <source>
        <dbReference type="ARBA" id="ARBA00023242"/>
    </source>
</evidence>
<dbReference type="InterPro" id="IPR008967">
    <property type="entry name" value="p53-like_TF_DNA-bd_sf"/>
</dbReference>
<dbReference type="SUPFAM" id="SSF49417">
    <property type="entry name" value="p53-like transcription factors"/>
    <property type="match status" value="1"/>
</dbReference>
<feature type="domain" description="p53 DNA-binding" evidence="6">
    <location>
        <begin position="52"/>
        <end position="267"/>
    </location>
</feature>
<protein>
    <recommendedName>
        <fullName evidence="6">p53 DNA-binding domain-containing protein</fullName>
    </recommendedName>
</protein>
<keyword evidence="3" id="KW-0804">Transcription</keyword>
<dbReference type="Pfam" id="PF00870">
    <property type="entry name" value="P53"/>
    <property type="match status" value="1"/>
</dbReference>